<dbReference type="InterPro" id="IPR041677">
    <property type="entry name" value="DNA2/NAM7_AAA_11"/>
</dbReference>
<accession>A0A9P6ASG7</accession>
<feature type="non-terminal residue" evidence="6">
    <location>
        <position position="1"/>
    </location>
</feature>
<dbReference type="Pfam" id="PF13086">
    <property type="entry name" value="AAA_11"/>
    <property type="match status" value="1"/>
</dbReference>
<keyword evidence="4" id="KW-0067">ATP-binding</keyword>
<dbReference type="InterPro" id="IPR027417">
    <property type="entry name" value="P-loop_NTPase"/>
</dbReference>
<evidence type="ECO:0000313" key="7">
    <source>
        <dbReference type="Proteomes" id="UP000886523"/>
    </source>
</evidence>
<dbReference type="EMBL" id="MU129008">
    <property type="protein sequence ID" value="KAF9510872.1"/>
    <property type="molecule type" value="Genomic_DNA"/>
</dbReference>
<evidence type="ECO:0000256" key="2">
    <source>
        <dbReference type="ARBA" id="ARBA00022801"/>
    </source>
</evidence>
<evidence type="ECO:0000259" key="5">
    <source>
        <dbReference type="Pfam" id="PF13086"/>
    </source>
</evidence>
<evidence type="ECO:0000256" key="3">
    <source>
        <dbReference type="ARBA" id="ARBA00022806"/>
    </source>
</evidence>
<feature type="domain" description="DNA2/NAM7 helicase helicase" evidence="5">
    <location>
        <begin position="1"/>
        <end position="49"/>
    </location>
</feature>
<dbReference type="Proteomes" id="UP000886523">
    <property type="component" value="Unassembled WGS sequence"/>
</dbReference>
<keyword evidence="2" id="KW-0378">Hydrolase</keyword>
<dbReference type="SUPFAM" id="SSF52540">
    <property type="entry name" value="P-loop containing nucleoside triphosphate hydrolases"/>
    <property type="match status" value="1"/>
</dbReference>
<reference evidence="6" key="1">
    <citation type="journal article" date="2020" name="Nat. Commun.">
        <title>Large-scale genome sequencing of mycorrhizal fungi provides insights into the early evolution of symbiotic traits.</title>
        <authorList>
            <person name="Miyauchi S."/>
            <person name="Kiss E."/>
            <person name="Kuo A."/>
            <person name="Drula E."/>
            <person name="Kohler A."/>
            <person name="Sanchez-Garcia M."/>
            <person name="Morin E."/>
            <person name="Andreopoulos B."/>
            <person name="Barry K.W."/>
            <person name="Bonito G."/>
            <person name="Buee M."/>
            <person name="Carver A."/>
            <person name="Chen C."/>
            <person name="Cichocki N."/>
            <person name="Clum A."/>
            <person name="Culley D."/>
            <person name="Crous P.W."/>
            <person name="Fauchery L."/>
            <person name="Girlanda M."/>
            <person name="Hayes R.D."/>
            <person name="Keri Z."/>
            <person name="LaButti K."/>
            <person name="Lipzen A."/>
            <person name="Lombard V."/>
            <person name="Magnuson J."/>
            <person name="Maillard F."/>
            <person name="Murat C."/>
            <person name="Nolan M."/>
            <person name="Ohm R.A."/>
            <person name="Pangilinan J."/>
            <person name="Pereira M.F."/>
            <person name="Perotto S."/>
            <person name="Peter M."/>
            <person name="Pfister S."/>
            <person name="Riley R."/>
            <person name="Sitrit Y."/>
            <person name="Stielow J.B."/>
            <person name="Szollosi G."/>
            <person name="Zifcakova L."/>
            <person name="Stursova M."/>
            <person name="Spatafora J.W."/>
            <person name="Tedersoo L."/>
            <person name="Vaario L.M."/>
            <person name="Yamada A."/>
            <person name="Yan M."/>
            <person name="Wang P."/>
            <person name="Xu J."/>
            <person name="Bruns T."/>
            <person name="Baldrian P."/>
            <person name="Vilgalys R."/>
            <person name="Dunand C."/>
            <person name="Henrissat B."/>
            <person name="Grigoriev I.V."/>
            <person name="Hibbett D."/>
            <person name="Nagy L.G."/>
            <person name="Martin F.M."/>
        </authorList>
    </citation>
    <scope>NUCLEOTIDE SEQUENCE</scope>
    <source>
        <strain evidence="6">UP504</strain>
    </source>
</reference>
<evidence type="ECO:0000256" key="4">
    <source>
        <dbReference type="ARBA" id="ARBA00022840"/>
    </source>
</evidence>
<sequence length="110" mass="12538">GPPGTGKTTMIAAMTQYLARRSVFHHGDCVYIVTQSNVAVKNIAEKLMNVGFDEFKLLVSEEFYYEWHEHLYESIKQKVMKTSKLKKTPMEIERQFAGVSVILCTLSTMS</sequence>
<dbReference type="GO" id="GO:0016787">
    <property type="term" value="F:hydrolase activity"/>
    <property type="evidence" value="ECO:0007669"/>
    <property type="project" value="UniProtKB-KW"/>
</dbReference>
<keyword evidence="3" id="KW-0347">Helicase</keyword>
<name>A0A9P6ASG7_9AGAM</name>
<dbReference type="AlphaFoldDB" id="A0A9P6ASG7"/>
<dbReference type="GO" id="GO:0005524">
    <property type="term" value="F:ATP binding"/>
    <property type="evidence" value="ECO:0007669"/>
    <property type="project" value="UniProtKB-KW"/>
</dbReference>
<dbReference type="OrthoDB" id="6513042at2759"/>
<proteinExistence type="predicted"/>
<dbReference type="GO" id="GO:0043139">
    <property type="term" value="F:5'-3' DNA helicase activity"/>
    <property type="evidence" value="ECO:0007669"/>
    <property type="project" value="TreeGrafter"/>
</dbReference>
<protein>
    <recommendedName>
        <fullName evidence="5">DNA2/NAM7 helicase helicase domain-containing protein</fullName>
    </recommendedName>
</protein>
<keyword evidence="1" id="KW-0547">Nucleotide-binding</keyword>
<dbReference type="InterPro" id="IPR050534">
    <property type="entry name" value="Coronavir_polyprotein_1ab"/>
</dbReference>
<gene>
    <name evidence="6" type="ORF">BS47DRAFT_1267318</name>
</gene>
<dbReference type="Gene3D" id="3.40.50.300">
    <property type="entry name" value="P-loop containing nucleotide triphosphate hydrolases"/>
    <property type="match status" value="1"/>
</dbReference>
<keyword evidence="7" id="KW-1185">Reference proteome</keyword>
<dbReference type="PANTHER" id="PTHR43788:SF16">
    <property type="entry name" value="HELICASE WITH ZINC FINGER 2"/>
    <property type="match status" value="1"/>
</dbReference>
<comment type="caution">
    <text evidence="6">The sequence shown here is derived from an EMBL/GenBank/DDBJ whole genome shotgun (WGS) entry which is preliminary data.</text>
</comment>
<dbReference type="PANTHER" id="PTHR43788">
    <property type="entry name" value="DNA2/NAM7 HELICASE FAMILY MEMBER"/>
    <property type="match status" value="1"/>
</dbReference>
<evidence type="ECO:0000313" key="6">
    <source>
        <dbReference type="EMBL" id="KAF9510872.1"/>
    </source>
</evidence>
<feature type="non-terminal residue" evidence="6">
    <location>
        <position position="110"/>
    </location>
</feature>
<evidence type="ECO:0000256" key="1">
    <source>
        <dbReference type="ARBA" id="ARBA00022741"/>
    </source>
</evidence>
<organism evidence="6 7">
    <name type="scientific">Hydnum rufescens UP504</name>
    <dbReference type="NCBI Taxonomy" id="1448309"/>
    <lineage>
        <taxon>Eukaryota</taxon>
        <taxon>Fungi</taxon>
        <taxon>Dikarya</taxon>
        <taxon>Basidiomycota</taxon>
        <taxon>Agaricomycotina</taxon>
        <taxon>Agaricomycetes</taxon>
        <taxon>Cantharellales</taxon>
        <taxon>Hydnaceae</taxon>
        <taxon>Hydnum</taxon>
    </lineage>
</organism>